<sequence length="85" mass="9505">MATTDSGDWPGRIDQQQQQQQQQQQVQQVETTVAGRHYPVHSVVEMGAFLAESPSEVNRRSRTVENVGEVAESSRGEVVGRQRAR</sequence>
<dbReference type="EMBL" id="JAPWDQ010000003">
    <property type="protein sequence ID" value="KAJ5491101.1"/>
    <property type="molecule type" value="Genomic_DNA"/>
</dbReference>
<proteinExistence type="predicted"/>
<evidence type="ECO:0000313" key="2">
    <source>
        <dbReference type="EMBL" id="KAJ5491101.1"/>
    </source>
</evidence>
<feature type="region of interest" description="Disordered" evidence="1">
    <location>
        <begin position="53"/>
        <end position="85"/>
    </location>
</feature>
<feature type="compositionally biased region" description="Low complexity" evidence="1">
    <location>
        <begin position="15"/>
        <end position="29"/>
    </location>
</feature>
<comment type="caution">
    <text evidence="2">The sequence shown here is derived from an EMBL/GenBank/DDBJ whole genome shotgun (WGS) entry which is preliminary data.</text>
</comment>
<keyword evidence="3" id="KW-1185">Reference proteome</keyword>
<reference evidence="2" key="2">
    <citation type="journal article" date="2023" name="IMA Fungus">
        <title>Comparative genomic study of the Penicillium genus elucidates a diverse pangenome and 15 lateral gene transfer events.</title>
        <authorList>
            <person name="Petersen C."/>
            <person name="Sorensen T."/>
            <person name="Nielsen M.R."/>
            <person name="Sondergaard T.E."/>
            <person name="Sorensen J.L."/>
            <person name="Fitzpatrick D.A."/>
            <person name="Frisvad J.C."/>
            <person name="Nielsen K.L."/>
        </authorList>
    </citation>
    <scope>NUCLEOTIDE SEQUENCE</scope>
    <source>
        <strain evidence="2">IBT 30728</strain>
    </source>
</reference>
<feature type="region of interest" description="Disordered" evidence="1">
    <location>
        <begin position="1"/>
        <end position="31"/>
    </location>
</feature>
<evidence type="ECO:0000256" key="1">
    <source>
        <dbReference type="SAM" id="MobiDB-lite"/>
    </source>
</evidence>
<reference evidence="2" key="1">
    <citation type="submission" date="2022-12" db="EMBL/GenBank/DDBJ databases">
        <authorList>
            <person name="Petersen C."/>
        </authorList>
    </citation>
    <scope>NUCLEOTIDE SEQUENCE</scope>
    <source>
        <strain evidence="2">IBT 30728</strain>
    </source>
</reference>
<gene>
    <name evidence="2" type="ORF">N7539_002668</name>
</gene>
<protein>
    <submittedName>
        <fullName evidence="2">Uncharacterized protein</fullName>
    </submittedName>
</protein>
<feature type="compositionally biased region" description="Basic and acidic residues" evidence="1">
    <location>
        <begin position="72"/>
        <end position="85"/>
    </location>
</feature>
<name>A0A9W9XFD8_9EURO</name>
<dbReference type="RefSeq" id="XP_056792230.1">
    <property type="nucleotide sequence ID" value="XM_056932271.1"/>
</dbReference>
<dbReference type="Proteomes" id="UP001148312">
    <property type="component" value="Unassembled WGS sequence"/>
</dbReference>
<dbReference type="AlphaFoldDB" id="A0A9W9XFD8"/>
<dbReference type="GeneID" id="81622520"/>
<organism evidence="2 3">
    <name type="scientific">Penicillium diatomitis</name>
    <dbReference type="NCBI Taxonomy" id="2819901"/>
    <lineage>
        <taxon>Eukaryota</taxon>
        <taxon>Fungi</taxon>
        <taxon>Dikarya</taxon>
        <taxon>Ascomycota</taxon>
        <taxon>Pezizomycotina</taxon>
        <taxon>Eurotiomycetes</taxon>
        <taxon>Eurotiomycetidae</taxon>
        <taxon>Eurotiales</taxon>
        <taxon>Aspergillaceae</taxon>
        <taxon>Penicillium</taxon>
    </lineage>
</organism>
<accession>A0A9W9XFD8</accession>
<evidence type="ECO:0000313" key="3">
    <source>
        <dbReference type="Proteomes" id="UP001148312"/>
    </source>
</evidence>